<evidence type="ECO:0000313" key="1">
    <source>
        <dbReference type="EMBL" id="KAH3880724.1"/>
    </source>
</evidence>
<reference evidence="1" key="1">
    <citation type="journal article" date="2019" name="bioRxiv">
        <title>The Genome of the Zebra Mussel, Dreissena polymorpha: A Resource for Invasive Species Research.</title>
        <authorList>
            <person name="McCartney M.A."/>
            <person name="Auch B."/>
            <person name="Kono T."/>
            <person name="Mallez S."/>
            <person name="Zhang Y."/>
            <person name="Obille A."/>
            <person name="Becker A."/>
            <person name="Abrahante J.E."/>
            <person name="Garbe J."/>
            <person name="Badalamenti J.P."/>
            <person name="Herman A."/>
            <person name="Mangelson H."/>
            <person name="Liachko I."/>
            <person name="Sullivan S."/>
            <person name="Sone E.D."/>
            <person name="Koren S."/>
            <person name="Silverstein K.A.T."/>
            <person name="Beckman K.B."/>
            <person name="Gohl D.M."/>
        </authorList>
    </citation>
    <scope>NUCLEOTIDE SEQUENCE</scope>
    <source>
        <strain evidence="1">Duluth1</strain>
        <tissue evidence="1">Whole animal</tissue>
    </source>
</reference>
<dbReference type="AlphaFoldDB" id="A0A9D4RTQ9"/>
<protein>
    <submittedName>
        <fullName evidence="1">Uncharacterized protein</fullName>
    </submittedName>
</protein>
<dbReference type="Proteomes" id="UP000828390">
    <property type="component" value="Unassembled WGS sequence"/>
</dbReference>
<organism evidence="1 2">
    <name type="scientific">Dreissena polymorpha</name>
    <name type="common">Zebra mussel</name>
    <name type="synonym">Mytilus polymorpha</name>
    <dbReference type="NCBI Taxonomy" id="45954"/>
    <lineage>
        <taxon>Eukaryota</taxon>
        <taxon>Metazoa</taxon>
        <taxon>Spiralia</taxon>
        <taxon>Lophotrochozoa</taxon>
        <taxon>Mollusca</taxon>
        <taxon>Bivalvia</taxon>
        <taxon>Autobranchia</taxon>
        <taxon>Heteroconchia</taxon>
        <taxon>Euheterodonta</taxon>
        <taxon>Imparidentia</taxon>
        <taxon>Neoheterodontei</taxon>
        <taxon>Myida</taxon>
        <taxon>Dreissenoidea</taxon>
        <taxon>Dreissenidae</taxon>
        <taxon>Dreissena</taxon>
    </lineage>
</organism>
<dbReference type="EMBL" id="JAIWYP010000001">
    <property type="protein sequence ID" value="KAH3880724.1"/>
    <property type="molecule type" value="Genomic_DNA"/>
</dbReference>
<accession>A0A9D4RTQ9</accession>
<evidence type="ECO:0000313" key="2">
    <source>
        <dbReference type="Proteomes" id="UP000828390"/>
    </source>
</evidence>
<gene>
    <name evidence="1" type="ORF">DPMN_004646</name>
</gene>
<keyword evidence="2" id="KW-1185">Reference proteome</keyword>
<comment type="caution">
    <text evidence="1">The sequence shown here is derived from an EMBL/GenBank/DDBJ whole genome shotgun (WGS) entry which is preliminary data.</text>
</comment>
<reference evidence="1" key="2">
    <citation type="submission" date="2020-11" db="EMBL/GenBank/DDBJ databases">
        <authorList>
            <person name="McCartney M.A."/>
            <person name="Auch B."/>
            <person name="Kono T."/>
            <person name="Mallez S."/>
            <person name="Becker A."/>
            <person name="Gohl D.M."/>
            <person name="Silverstein K.A.T."/>
            <person name="Koren S."/>
            <person name="Bechman K.B."/>
            <person name="Herman A."/>
            <person name="Abrahante J.E."/>
            <person name="Garbe J."/>
        </authorList>
    </citation>
    <scope>NUCLEOTIDE SEQUENCE</scope>
    <source>
        <strain evidence="1">Duluth1</strain>
        <tissue evidence="1">Whole animal</tissue>
    </source>
</reference>
<proteinExistence type="predicted"/>
<sequence>MCNKPLFLIARLNELFPLPVAQLGVQDKEYVNPDPPAAVLKLHGMVEQHTEERHHHLCHPVLGLVVHICH</sequence>
<name>A0A9D4RTQ9_DREPO</name>